<accession>A0ABY5I1Q6</accession>
<evidence type="ECO:0000313" key="2">
    <source>
        <dbReference type="EMBL" id="UTY39297.1"/>
    </source>
</evidence>
<dbReference type="Proteomes" id="UP001060112">
    <property type="component" value="Chromosome"/>
</dbReference>
<dbReference type="Gene3D" id="1.10.260.40">
    <property type="entry name" value="lambda repressor-like DNA-binding domains"/>
    <property type="match status" value="1"/>
</dbReference>
<reference evidence="2" key="1">
    <citation type="submission" date="2022-07" db="EMBL/GenBank/DDBJ databases">
        <title>Faecal culturing of patients with breast cancer.</title>
        <authorList>
            <person name="Teng N.M.Y."/>
            <person name="Kiu R."/>
            <person name="Evans R."/>
            <person name="Baker D.J."/>
            <person name="Zenner C."/>
            <person name="Robinson S.D."/>
            <person name="Hall L.J."/>
        </authorList>
    </citation>
    <scope>NUCLEOTIDE SEQUENCE</scope>
    <source>
        <strain evidence="2">LH1062</strain>
    </source>
</reference>
<evidence type="ECO:0000259" key="1">
    <source>
        <dbReference type="PROSITE" id="PS50943"/>
    </source>
</evidence>
<keyword evidence="3" id="KW-1185">Reference proteome</keyword>
<gene>
    <name evidence="2" type="ORF">NMU03_00210</name>
</gene>
<dbReference type="RefSeq" id="WP_290140301.1">
    <property type="nucleotide sequence ID" value="NZ_CP101620.1"/>
</dbReference>
<dbReference type="SUPFAM" id="SSF47413">
    <property type="entry name" value="lambda repressor-like DNA-binding domains"/>
    <property type="match status" value="1"/>
</dbReference>
<dbReference type="CDD" id="cd00093">
    <property type="entry name" value="HTH_XRE"/>
    <property type="match status" value="1"/>
</dbReference>
<protein>
    <submittedName>
        <fullName evidence="2">Helix-turn-helix transcriptional regulator</fullName>
    </submittedName>
</protein>
<dbReference type="Pfam" id="PF13443">
    <property type="entry name" value="HTH_26"/>
    <property type="match status" value="1"/>
</dbReference>
<proteinExistence type="predicted"/>
<name>A0ABY5I1Q6_9FIRM</name>
<feature type="domain" description="HTH cro/C1-type" evidence="1">
    <location>
        <begin position="24"/>
        <end position="61"/>
    </location>
</feature>
<sequence length="65" mass="7452">MKVSYDKLWKLLIDKSMKKTDLIKEVGISPNTLSKLGKNEFVKMETISKIALYLNVQISDIAHIE</sequence>
<dbReference type="InterPro" id="IPR001387">
    <property type="entry name" value="Cro/C1-type_HTH"/>
</dbReference>
<dbReference type="InterPro" id="IPR010982">
    <property type="entry name" value="Lambda_DNA-bd_dom_sf"/>
</dbReference>
<dbReference type="EMBL" id="CP101620">
    <property type="protein sequence ID" value="UTY39297.1"/>
    <property type="molecule type" value="Genomic_DNA"/>
</dbReference>
<dbReference type="PROSITE" id="PS50943">
    <property type="entry name" value="HTH_CROC1"/>
    <property type="match status" value="1"/>
</dbReference>
<organism evidence="2 3">
    <name type="scientific">Allocoprobacillus halotolerans</name>
    <dbReference type="NCBI Taxonomy" id="2944914"/>
    <lineage>
        <taxon>Bacteria</taxon>
        <taxon>Bacillati</taxon>
        <taxon>Bacillota</taxon>
        <taxon>Erysipelotrichia</taxon>
        <taxon>Erysipelotrichales</taxon>
        <taxon>Erysipelotrichaceae</taxon>
        <taxon>Allocoprobacillus</taxon>
    </lineage>
</organism>
<evidence type="ECO:0000313" key="3">
    <source>
        <dbReference type="Proteomes" id="UP001060112"/>
    </source>
</evidence>